<dbReference type="Pfam" id="PF00356">
    <property type="entry name" value="LacI"/>
    <property type="match status" value="1"/>
</dbReference>
<evidence type="ECO:0000259" key="4">
    <source>
        <dbReference type="PROSITE" id="PS50932"/>
    </source>
</evidence>
<keyword evidence="6" id="KW-1185">Reference proteome</keyword>
<keyword evidence="1" id="KW-0805">Transcription regulation</keyword>
<proteinExistence type="predicted"/>
<dbReference type="InterPro" id="IPR028082">
    <property type="entry name" value="Peripla_BP_I"/>
</dbReference>
<protein>
    <submittedName>
        <fullName evidence="5">LacI family transcriptional regulator</fullName>
    </submittedName>
</protein>
<dbReference type="InterPro" id="IPR000843">
    <property type="entry name" value="HTH_LacI"/>
</dbReference>
<dbReference type="InterPro" id="IPR010982">
    <property type="entry name" value="Lambda_DNA-bd_dom_sf"/>
</dbReference>
<dbReference type="Pfam" id="PF13377">
    <property type="entry name" value="Peripla_BP_3"/>
    <property type="match status" value="1"/>
</dbReference>
<dbReference type="Gene3D" id="3.40.50.2300">
    <property type="match status" value="2"/>
</dbReference>
<name>A0ABY4FHB5_9MICO</name>
<reference evidence="5 6" key="1">
    <citation type="submission" date="2022-04" db="EMBL/GenBank/DDBJ databases">
        <title>Leucobacter sp. isolated from rhizosphere of garlic.</title>
        <authorList>
            <person name="Won M."/>
            <person name="Lee C.-M."/>
            <person name="Woen H.-Y."/>
            <person name="Kwon S.-W."/>
        </authorList>
    </citation>
    <scope>NUCLEOTIDE SEQUENCE [LARGE SCALE GENOMIC DNA]</scope>
    <source>
        <strain evidence="5 6">H21R-40</strain>
    </source>
</reference>
<keyword evidence="3" id="KW-0804">Transcription</keyword>
<sequence>MSRRDHGVTVRDVAEHAGVGLSTVSNAINHPERLAATTLAKVQDSISALGFVRNDAARQLRLGRSRVFGLVVIDAGSPFFTVLERAAEDAADRNHYAVLLGNSGQEPDRERRYIELFESQRVQGLFVTPLGHDLHLLAGVRERGTPVVLIDYAAAAPGFPAVAVDHMRGGRIAAEHLLELGRRSIGLIEGPVAFTQVRDRYRGAVEAADAVGATTLSIPSPDLTIQGGVVAAHRLLGLPRGERPDAVFAPNDLVALGLMETLAAAGVAIPEEIAIIGYDDVAFAASARIPISSMRQPAEAIGAAAVELMMEAIADPGSARRIAFVPELIARRSTLGN</sequence>
<organism evidence="5 6">
    <name type="scientific">Leucobacter allii</name>
    <dbReference type="NCBI Taxonomy" id="2932247"/>
    <lineage>
        <taxon>Bacteria</taxon>
        <taxon>Bacillati</taxon>
        <taxon>Actinomycetota</taxon>
        <taxon>Actinomycetes</taxon>
        <taxon>Micrococcales</taxon>
        <taxon>Microbacteriaceae</taxon>
        <taxon>Leucobacter</taxon>
    </lineage>
</organism>
<evidence type="ECO:0000256" key="1">
    <source>
        <dbReference type="ARBA" id="ARBA00023015"/>
    </source>
</evidence>
<dbReference type="InterPro" id="IPR046335">
    <property type="entry name" value="LacI/GalR-like_sensor"/>
</dbReference>
<dbReference type="PROSITE" id="PS50932">
    <property type="entry name" value="HTH_LACI_2"/>
    <property type="match status" value="1"/>
</dbReference>
<dbReference type="SUPFAM" id="SSF47413">
    <property type="entry name" value="lambda repressor-like DNA-binding domains"/>
    <property type="match status" value="1"/>
</dbReference>
<evidence type="ECO:0000313" key="5">
    <source>
        <dbReference type="EMBL" id="UOQ55935.1"/>
    </source>
</evidence>
<dbReference type="CDD" id="cd01392">
    <property type="entry name" value="HTH_LacI"/>
    <property type="match status" value="1"/>
</dbReference>
<dbReference type="PROSITE" id="PS00356">
    <property type="entry name" value="HTH_LACI_1"/>
    <property type="match status" value="1"/>
</dbReference>
<dbReference type="SMART" id="SM00354">
    <property type="entry name" value="HTH_LACI"/>
    <property type="match status" value="1"/>
</dbReference>
<dbReference type="PANTHER" id="PTHR30146:SF109">
    <property type="entry name" value="HTH-TYPE TRANSCRIPTIONAL REGULATOR GALS"/>
    <property type="match status" value="1"/>
</dbReference>
<dbReference type="PANTHER" id="PTHR30146">
    <property type="entry name" value="LACI-RELATED TRANSCRIPTIONAL REPRESSOR"/>
    <property type="match status" value="1"/>
</dbReference>
<gene>
    <name evidence="5" type="ORF">MUN78_09480</name>
</gene>
<dbReference type="Gene3D" id="1.10.260.40">
    <property type="entry name" value="lambda repressor-like DNA-binding domains"/>
    <property type="match status" value="1"/>
</dbReference>
<keyword evidence="2" id="KW-0238">DNA-binding</keyword>
<dbReference type="SUPFAM" id="SSF53822">
    <property type="entry name" value="Periplasmic binding protein-like I"/>
    <property type="match status" value="1"/>
</dbReference>
<evidence type="ECO:0000313" key="6">
    <source>
        <dbReference type="Proteomes" id="UP000831786"/>
    </source>
</evidence>
<evidence type="ECO:0000256" key="3">
    <source>
        <dbReference type="ARBA" id="ARBA00023163"/>
    </source>
</evidence>
<dbReference type="Proteomes" id="UP000831786">
    <property type="component" value="Chromosome"/>
</dbReference>
<dbReference type="EMBL" id="CP095045">
    <property type="protein sequence ID" value="UOQ55935.1"/>
    <property type="molecule type" value="Genomic_DNA"/>
</dbReference>
<feature type="domain" description="HTH lacI-type" evidence="4">
    <location>
        <begin position="8"/>
        <end position="62"/>
    </location>
</feature>
<evidence type="ECO:0000256" key="2">
    <source>
        <dbReference type="ARBA" id="ARBA00023125"/>
    </source>
</evidence>
<dbReference type="RefSeq" id="WP_244726021.1">
    <property type="nucleotide sequence ID" value="NZ_CP095045.1"/>
</dbReference>
<accession>A0ABY4FHB5</accession>